<accession>A0A1N6M2A6</accession>
<dbReference type="Proteomes" id="UP000184774">
    <property type="component" value="Unassembled WGS sequence"/>
</dbReference>
<evidence type="ECO:0000259" key="2">
    <source>
        <dbReference type="PROSITE" id="PS51782"/>
    </source>
</evidence>
<sequence>MNRRQEKKVQGGYLAVVQSKWSAMNFQQSFQSVVRPCRGLWCELPKLHQRLLMVLVPVVMLLVLTPWPKEEPVASEQTIVEQSAGEQRVALALDPDSLKEPTEPVASPKAAKPASEPRTTTWVNYTVKNGDTLSKVFRTNDLSLADLNDLVQVEGSDKPLSNIKPGQLIRYKLTNKGDLDILQIEQKDQSIMFFRLSNGGFGRSK</sequence>
<dbReference type="Gene3D" id="3.10.450.350">
    <property type="match status" value="1"/>
</dbReference>
<dbReference type="Pfam" id="PF08525">
    <property type="entry name" value="OapA_N"/>
    <property type="match status" value="1"/>
</dbReference>
<keyword evidence="3" id="KW-0378">Hydrolase</keyword>
<gene>
    <name evidence="3" type="primary">mepM_1</name>
    <name evidence="3" type="ORF">VSP9026_01200</name>
</gene>
<dbReference type="CDD" id="cd00118">
    <property type="entry name" value="LysM"/>
    <property type="match status" value="1"/>
</dbReference>
<evidence type="ECO:0000313" key="3">
    <source>
        <dbReference type="EMBL" id="SIO93531.1"/>
    </source>
</evidence>
<evidence type="ECO:0000313" key="4">
    <source>
        <dbReference type="Proteomes" id="UP000184774"/>
    </source>
</evidence>
<feature type="compositionally biased region" description="Low complexity" evidence="1">
    <location>
        <begin position="103"/>
        <end position="117"/>
    </location>
</feature>
<reference evidence="3 4" key="1">
    <citation type="submission" date="2016-12" db="EMBL/GenBank/DDBJ databases">
        <authorList>
            <person name="Song W.-J."/>
            <person name="Kurnit D.M."/>
        </authorList>
    </citation>
    <scope>NUCLEOTIDE SEQUENCE [LARGE SCALE GENOMIC DNA]</scope>
    <source>
        <strain evidence="3 4">CECT 9026</strain>
    </source>
</reference>
<name>A0A1N6M2A6_9VIBR</name>
<organism evidence="3 4">
    <name type="scientific">Vibrio spartinae</name>
    <dbReference type="NCBI Taxonomy" id="1918945"/>
    <lineage>
        <taxon>Bacteria</taxon>
        <taxon>Pseudomonadati</taxon>
        <taxon>Pseudomonadota</taxon>
        <taxon>Gammaproteobacteria</taxon>
        <taxon>Vibrionales</taxon>
        <taxon>Vibrionaceae</taxon>
        <taxon>Vibrio</taxon>
    </lineage>
</organism>
<dbReference type="RefSeq" id="WP_074372122.1">
    <property type="nucleotide sequence ID" value="NZ_AP024907.1"/>
</dbReference>
<dbReference type="AlphaFoldDB" id="A0A1N6M2A6"/>
<evidence type="ECO:0000256" key="1">
    <source>
        <dbReference type="SAM" id="MobiDB-lite"/>
    </source>
</evidence>
<dbReference type="InterPro" id="IPR018392">
    <property type="entry name" value="LysM"/>
</dbReference>
<dbReference type="InterPro" id="IPR013731">
    <property type="entry name" value="OapA_N"/>
</dbReference>
<dbReference type="InterPro" id="IPR007340">
    <property type="entry name" value="LysM_Opacity-associatedA"/>
</dbReference>
<dbReference type="GO" id="GO:0042834">
    <property type="term" value="F:peptidoglycan binding"/>
    <property type="evidence" value="ECO:0007669"/>
    <property type="project" value="InterPro"/>
</dbReference>
<feature type="region of interest" description="Disordered" evidence="1">
    <location>
        <begin position="95"/>
        <end position="117"/>
    </location>
</feature>
<dbReference type="PROSITE" id="PS51782">
    <property type="entry name" value="LYSM"/>
    <property type="match status" value="1"/>
</dbReference>
<proteinExistence type="predicted"/>
<dbReference type="EC" id="3.4.24.-" evidence="3"/>
<dbReference type="EMBL" id="FSSB01000009">
    <property type="protein sequence ID" value="SIO93531.1"/>
    <property type="molecule type" value="Genomic_DNA"/>
</dbReference>
<feature type="domain" description="LysM" evidence="2">
    <location>
        <begin position="123"/>
        <end position="171"/>
    </location>
</feature>
<dbReference type="Pfam" id="PF04225">
    <property type="entry name" value="LysM_OapA"/>
    <property type="match status" value="1"/>
</dbReference>
<dbReference type="OrthoDB" id="6398769at2"/>
<dbReference type="GO" id="GO:0016787">
    <property type="term" value="F:hydrolase activity"/>
    <property type="evidence" value="ECO:0007669"/>
    <property type="project" value="UniProtKB-KW"/>
</dbReference>
<protein>
    <submittedName>
        <fullName evidence="3">Murein DD-endopeptidase MepM</fullName>
        <ecNumber evidence="3">3.4.24.-</ecNumber>
    </submittedName>
</protein>